<evidence type="ECO:0000259" key="1">
    <source>
        <dbReference type="Pfam" id="PF05272"/>
    </source>
</evidence>
<dbReference type="PANTHER" id="PTHR34985:SF1">
    <property type="entry name" value="SLR0554 PROTEIN"/>
    <property type="match status" value="1"/>
</dbReference>
<organism evidence="2 3">
    <name type="scientific">Cellulophaga phage phi17:1</name>
    <dbReference type="NCBI Taxonomy" id="1327980"/>
    <lineage>
        <taxon>Viruses</taxon>
        <taxon>Duplodnaviria</taxon>
        <taxon>Heunggongvirae</taxon>
        <taxon>Uroviricota</taxon>
        <taxon>Caudoviricetes</taxon>
        <taxon>Helsingorvirus</taxon>
        <taxon>Helsingorvirus Cba171</taxon>
    </lineage>
</organism>
<dbReference type="KEGG" id="vg:16796934"/>
<gene>
    <name evidence="2" type="ORF">Phi17:1_gp29</name>
</gene>
<dbReference type="PANTHER" id="PTHR34985">
    <property type="entry name" value="SLR0554 PROTEIN"/>
    <property type="match status" value="1"/>
</dbReference>
<dbReference type="RefSeq" id="YP_008241345.1">
    <property type="nucleotide sequence ID" value="NC_021795.1"/>
</dbReference>
<protein>
    <submittedName>
        <fullName evidence="2">Virulance associated protein E, VirE</fullName>
    </submittedName>
</protein>
<dbReference type="OrthoDB" id="2110at10239"/>
<dbReference type="Pfam" id="PF05272">
    <property type="entry name" value="VapE-like_dom"/>
    <property type="match status" value="1"/>
</dbReference>
<name>S0A0H4_9CAUD</name>
<reference evidence="3" key="2">
    <citation type="submission" date="2013-03" db="EMBL/GenBank/DDBJ databases">
        <title>The Cellulophaga phages: a novel, diverse, and globally ubiquitous model system.</title>
        <authorList>
            <person name="Holmfeldt K."/>
            <person name="Solonenko N."/>
            <person name="Shah M."/>
            <person name="Corrier K."/>
            <person name="Riemann L."/>
            <person name="VerBerkmoes N.C."/>
            <person name="Sullivan M.B."/>
        </authorList>
    </citation>
    <scope>NUCLEOTIDE SEQUENCE [LARGE SCALE GENOMIC DNA]</scope>
</reference>
<proteinExistence type="predicted"/>
<dbReference type="InterPro" id="IPR007936">
    <property type="entry name" value="VapE-like_dom"/>
</dbReference>
<sequence length="468" mass="55380">MNEELFLKEDFFVSDYLPIETEMETLSEEKKSAMKQIYAFAHMMNKSGRMYNAEDIRMQCEQHLLNADKVEKVFKKVFEEFKDEFNIENKPPIFLVKSFLKRNYNLSKNVITGDLVDDNKLVEINDILVKIEESGIKYPSDKTQTLIHSSFVKKVDPMRDYFDSLPPHDGIDYMSILVDCFSVDDQYFFRSMLEKMLVRSIECAIDFEYNRYVFVLSGENQSIGKSKFFSWLNPFGSDYFTSSLPRNDKDLSIALAENFIINIDELAQMSKLDISKIKALISQEIVKERKPYEKQSIMMHRRANFFGTTNSDEFLLDSHNSRWLCFNVTAIDWQRYVPLVPINKLWAQIYSMYLDPLYVSSLTPEERLMQDQRNKNYESNETEKDLIKIYFRKSEDTRHFYTTAEVAMHLQDVSSIKINDRYINRMMQQVGHVRGRKKVNGQYIRGWYVEKIKGAYRDIVDEGQKEMF</sequence>
<dbReference type="EMBL" id="KC821617">
    <property type="protein sequence ID" value="AGO48305.1"/>
    <property type="molecule type" value="Genomic_DNA"/>
</dbReference>
<accession>S0A0H4</accession>
<keyword evidence="3" id="KW-1185">Reference proteome</keyword>
<dbReference type="Proteomes" id="UP000014710">
    <property type="component" value="Segment"/>
</dbReference>
<reference evidence="2 3" key="1">
    <citation type="journal article" date="2013" name="Proc. Natl. Acad. Sci. U.S.A.">
        <title>Twelve previously unknown phage genera are ubiquitous in global oceans.</title>
        <authorList>
            <person name="Holmfeldt K."/>
            <person name="Solonenko N."/>
            <person name="Shah M."/>
            <person name="Corrier K."/>
            <person name="Riemann L."/>
            <person name="Verberkmoes N.C."/>
            <person name="Sullivan M.B."/>
        </authorList>
    </citation>
    <scope>NUCLEOTIDE SEQUENCE [LARGE SCALE GENOMIC DNA]</scope>
    <source>
        <strain evidence="2">Phi17:1</strain>
    </source>
</reference>
<dbReference type="GeneID" id="16796934"/>
<evidence type="ECO:0000313" key="2">
    <source>
        <dbReference type="EMBL" id="AGO48305.1"/>
    </source>
</evidence>
<evidence type="ECO:0000313" key="3">
    <source>
        <dbReference type="Proteomes" id="UP000014710"/>
    </source>
</evidence>
<feature type="domain" description="Virulence-associated protein E-like" evidence="1">
    <location>
        <begin position="174"/>
        <end position="378"/>
    </location>
</feature>